<name>A0A0F8YE76_9ZZZZ</name>
<gene>
    <name evidence="1" type="ORF">LCGC14_2830490</name>
</gene>
<sequence>HGNTTGRLSGEVLDLVKFYFNASPRKDIDVALSALMKELAKKGYSLNSLPATDSIQIGIRRYNLGKYSNAHHFTALDGNLWLDIVNYSGAEPIRGLIKGDQLHSGHFYPRSNKARWIFYTLNPKNNAVSVVFHTNTQLVNIGVSVPIEVPDSSKLTQSDFQCINARIETSYDVTRLVVQYLVSHEDHVMMPSLPSEELTATQRVGAFVYFWSEVKYNFAFFDQVPDLDWDKILYQYLPEVMRKQTTVEYYRLLQKICALLKDGHTNIYPPGYVKKSFDKPKIKLQNVKRRAIVMNVGKSLEDILPLGSEITAVNGVATKKYLQNKIFPYISSSTDHILWDWGIGDLLKGPGGTEVTITFRTLEGKSDKLKVARNSETQDEKWIWTKKRRWQRSEFKWLEDE</sequence>
<proteinExistence type="predicted"/>
<dbReference type="Gene3D" id="3.30.750.44">
    <property type="match status" value="1"/>
</dbReference>
<evidence type="ECO:0000313" key="1">
    <source>
        <dbReference type="EMBL" id="KKK79738.1"/>
    </source>
</evidence>
<feature type="non-terminal residue" evidence="1">
    <location>
        <position position="1"/>
    </location>
</feature>
<reference evidence="1" key="1">
    <citation type="journal article" date="2015" name="Nature">
        <title>Complex archaea that bridge the gap between prokaryotes and eukaryotes.</title>
        <authorList>
            <person name="Spang A."/>
            <person name="Saw J.H."/>
            <person name="Jorgensen S.L."/>
            <person name="Zaremba-Niedzwiedzka K."/>
            <person name="Martijn J."/>
            <person name="Lind A.E."/>
            <person name="van Eijk R."/>
            <person name="Schleper C."/>
            <person name="Guy L."/>
            <person name="Ettema T.J."/>
        </authorList>
    </citation>
    <scope>NUCLEOTIDE SEQUENCE</scope>
</reference>
<feature type="non-terminal residue" evidence="1">
    <location>
        <position position="401"/>
    </location>
</feature>
<dbReference type="EMBL" id="LAZR01053891">
    <property type="protein sequence ID" value="KKK79738.1"/>
    <property type="molecule type" value="Genomic_DNA"/>
</dbReference>
<protein>
    <submittedName>
        <fullName evidence="1">Uncharacterized protein</fullName>
    </submittedName>
</protein>
<comment type="caution">
    <text evidence="1">The sequence shown here is derived from an EMBL/GenBank/DDBJ whole genome shotgun (WGS) entry which is preliminary data.</text>
</comment>
<dbReference type="SUPFAM" id="SSF52096">
    <property type="entry name" value="ClpP/crotonase"/>
    <property type="match status" value="1"/>
</dbReference>
<organism evidence="1">
    <name type="scientific">marine sediment metagenome</name>
    <dbReference type="NCBI Taxonomy" id="412755"/>
    <lineage>
        <taxon>unclassified sequences</taxon>
        <taxon>metagenomes</taxon>
        <taxon>ecological metagenomes</taxon>
    </lineage>
</organism>
<accession>A0A0F8YE76</accession>
<dbReference type="InterPro" id="IPR029045">
    <property type="entry name" value="ClpP/crotonase-like_dom_sf"/>
</dbReference>
<dbReference type="AlphaFoldDB" id="A0A0F8YE76"/>